<gene>
    <name evidence="1" type="ORF">DCAF_LOCUS715</name>
</gene>
<proteinExistence type="predicted"/>
<evidence type="ECO:0000313" key="2">
    <source>
        <dbReference type="Proteomes" id="UP001314170"/>
    </source>
</evidence>
<name>A0AAV1QQV9_9ROSI</name>
<comment type="caution">
    <text evidence="1">The sequence shown here is derived from an EMBL/GenBank/DDBJ whole genome shotgun (WGS) entry which is preliminary data.</text>
</comment>
<organism evidence="1 2">
    <name type="scientific">Dovyalis caffra</name>
    <dbReference type="NCBI Taxonomy" id="77055"/>
    <lineage>
        <taxon>Eukaryota</taxon>
        <taxon>Viridiplantae</taxon>
        <taxon>Streptophyta</taxon>
        <taxon>Embryophyta</taxon>
        <taxon>Tracheophyta</taxon>
        <taxon>Spermatophyta</taxon>
        <taxon>Magnoliopsida</taxon>
        <taxon>eudicotyledons</taxon>
        <taxon>Gunneridae</taxon>
        <taxon>Pentapetalae</taxon>
        <taxon>rosids</taxon>
        <taxon>fabids</taxon>
        <taxon>Malpighiales</taxon>
        <taxon>Salicaceae</taxon>
        <taxon>Flacourtieae</taxon>
        <taxon>Dovyalis</taxon>
    </lineage>
</organism>
<dbReference type="Proteomes" id="UP001314170">
    <property type="component" value="Unassembled WGS sequence"/>
</dbReference>
<feature type="non-terminal residue" evidence="1">
    <location>
        <position position="72"/>
    </location>
</feature>
<evidence type="ECO:0000313" key="1">
    <source>
        <dbReference type="EMBL" id="CAK7323099.1"/>
    </source>
</evidence>
<dbReference type="AlphaFoldDB" id="A0AAV1QQV9"/>
<dbReference type="EMBL" id="CAWUPB010000061">
    <property type="protein sequence ID" value="CAK7323099.1"/>
    <property type="molecule type" value="Genomic_DNA"/>
</dbReference>
<reference evidence="1 2" key="1">
    <citation type="submission" date="2024-01" db="EMBL/GenBank/DDBJ databases">
        <authorList>
            <person name="Waweru B."/>
        </authorList>
    </citation>
    <scope>NUCLEOTIDE SEQUENCE [LARGE SCALE GENOMIC DNA]</scope>
</reference>
<protein>
    <submittedName>
        <fullName evidence="1">Uncharacterized protein</fullName>
    </submittedName>
</protein>
<accession>A0AAV1QQV9</accession>
<keyword evidence="2" id="KW-1185">Reference proteome</keyword>
<sequence length="72" mass="8563">MEYAKVLTLSLDVIPNRPYRIVFKWTFHIARRLKVMEYTNSYNDERAGREKRDSLSLYGDVYDIIKVDSSTN</sequence>